<keyword evidence="2" id="KW-1185">Reference proteome</keyword>
<dbReference type="Proteomes" id="UP000322667">
    <property type="component" value="Chromosome D08"/>
</dbReference>
<evidence type="ECO:0000313" key="1">
    <source>
        <dbReference type="EMBL" id="TYH57496.1"/>
    </source>
</evidence>
<dbReference type="EMBL" id="CM017630">
    <property type="protein sequence ID" value="TYH57496.1"/>
    <property type="molecule type" value="Genomic_DNA"/>
</dbReference>
<dbReference type="AlphaFoldDB" id="A0A5D2JSG2"/>
<accession>A0A5D2JSG2</accession>
<organism evidence="1 2">
    <name type="scientific">Gossypium tomentosum</name>
    <name type="common">Hawaiian cotton</name>
    <name type="synonym">Gossypium sandvicense</name>
    <dbReference type="NCBI Taxonomy" id="34277"/>
    <lineage>
        <taxon>Eukaryota</taxon>
        <taxon>Viridiplantae</taxon>
        <taxon>Streptophyta</taxon>
        <taxon>Embryophyta</taxon>
        <taxon>Tracheophyta</taxon>
        <taxon>Spermatophyta</taxon>
        <taxon>Magnoliopsida</taxon>
        <taxon>eudicotyledons</taxon>
        <taxon>Gunneridae</taxon>
        <taxon>Pentapetalae</taxon>
        <taxon>rosids</taxon>
        <taxon>malvids</taxon>
        <taxon>Malvales</taxon>
        <taxon>Malvaceae</taxon>
        <taxon>Malvoideae</taxon>
        <taxon>Gossypium</taxon>
    </lineage>
</organism>
<evidence type="ECO:0000313" key="2">
    <source>
        <dbReference type="Proteomes" id="UP000322667"/>
    </source>
</evidence>
<name>A0A5D2JSG2_GOSTO</name>
<proteinExistence type="predicted"/>
<protein>
    <submittedName>
        <fullName evidence="1">Uncharacterized protein</fullName>
    </submittedName>
</protein>
<gene>
    <name evidence="1" type="ORF">ES332_D08G093100v1</name>
</gene>
<sequence>MGEVVGAIFSPAATLIPSSPLTPTFHSPFSISNILFFPHFLYCSFSLFSSLSSSTSLLPPPFFSSSTTFFFLTFGSPMREIFAQADENLCFLESIVTRSLELELTYFCLCLI</sequence>
<reference evidence="1 2" key="1">
    <citation type="submission" date="2019-07" db="EMBL/GenBank/DDBJ databases">
        <title>WGS assembly of Gossypium tomentosum.</title>
        <authorList>
            <person name="Chen Z.J."/>
            <person name="Sreedasyam A."/>
            <person name="Ando A."/>
            <person name="Song Q."/>
            <person name="De L."/>
            <person name="Hulse-Kemp A."/>
            <person name="Ding M."/>
            <person name="Ye W."/>
            <person name="Kirkbride R."/>
            <person name="Jenkins J."/>
            <person name="Plott C."/>
            <person name="Lovell J."/>
            <person name="Lin Y.-M."/>
            <person name="Vaughn R."/>
            <person name="Liu B."/>
            <person name="Li W."/>
            <person name="Simpson S."/>
            <person name="Scheffler B."/>
            <person name="Saski C."/>
            <person name="Grover C."/>
            <person name="Hu G."/>
            <person name="Conover J."/>
            <person name="Carlson J."/>
            <person name="Shu S."/>
            <person name="Boston L."/>
            <person name="Williams M."/>
            <person name="Peterson D."/>
            <person name="Mcgee K."/>
            <person name="Jones D."/>
            <person name="Wendel J."/>
            <person name="Stelly D."/>
            <person name="Grimwood J."/>
            <person name="Schmutz J."/>
        </authorList>
    </citation>
    <scope>NUCLEOTIDE SEQUENCE [LARGE SCALE GENOMIC DNA]</scope>
    <source>
        <strain evidence="1">7179.01</strain>
    </source>
</reference>